<keyword evidence="3" id="KW-1185">Reference proteome</keyword>
<comment type="caution">
    <text evidence="2">The sequence shown here is derived from an EMBL/GenBank/DDBJ whole genome shotgun (WGS) entry which is preliminary data.</text>
</comment>
<sequence>MSGPSGPLEFEPVQNLVEEAVLVPEPPAPTLSQTPVPQSPPSSSTAPPAPQTFNKPQPRPISSPTPFPSQCTSSPASSPISSTIVSPLPSSPPELPPASSSTGPSSSGPSTSDTFTLPTVTLDSIFNPPTPPSFFTIILEGAQLTHVEIQDIKDEFEVAILRSVLAVGTHSHRTGYSSPVSNKRRLTSTHPIHHKNLVGPFIQKEIKFIQQYQMYSNYYYVHRLPESQLDKFRAAIRALSSSAAHTESLKVDFATLVIPNIVFLPPLHALIMESSVGTLILERAARVMARLFVQDGCDLSFPRFVFRQYLQGHIKADVLAPILSECERLSPGEWQKLYPLSAQQLSDLNASQASSNQPLCLLIKDSFISKGWLPLWDPPIKLTLGPFKPSLKSRNAKQSLYSSIFAPCYPLLITYL</sequence>
<dbReference type="Proteomes" id="UP000652761">
    <property type="component" value="Unassembled WGS sequence"/>
</dbReference>
<accession>A0A843VU67</accession>
<feature type="region of interest" description="Disordered" evidence="1">
    <location>
        <begin position="1"/>
        <end position="115"/>
    </location>
</feature>
<evidence type="ECO:0000313" key="2">
    <source>
        <dbReference type="EMBL" id="MQL94729.1"/>
    </source>
</evidence>
<feature type="compositionally biased region" description="Low complexity" evidence="1">
    <location>
        <begin position="68"/>
        <end position="88"/>
    </location>
</feature>
<gene>
    <name evidence="2" type="ORF">Taro_027393</name>
</gene>
<name>A0A843VU67_COLES</name>
<protein>
    <submittedName>
        <fullName evidence="2">Uncharacterized protein</fullName>
    </submittedName>
</protein>
<feature type="compositionally biased region" description="Low complexity" evidence="1">
    <location>
        <begin position="30"/>
        <end position="46"/>
    </location>
</feature>
<evidence type="ECO:0000256" key="1">
    <source>
        <dbReference type="SAM" id="MobiDB-lite"/>
    </source>
</evidence>
<evidence type="ECO:0000313" key="3">
    <source>
        <dbReference type="Proteomes" id="UP000652761"/>
    </source>
</evidence>
<dbReference type="EMBL" id="NMUH01001709">
    <property type="protein sequence ID" value="MQL94729.1"/>
    <property type="molecule type" value="Genomic_DNA"/>
</dbReference>
<feature type="compositionally biased region" description="Pro residues" evidence="1">
    <location>
        <begin position="57"/>
        <end position="67"/>
    </location>
</feature>
<dbReference type="AlphaFoldDB" id="A0A843VU67"/>
<organism evidence="2 3">
    <name type="scientific">Colocasia esculenta</name>
    <name type="common">Wild taro</name>
    <name type="synonym">Arum esculentum</name>
    <dbReference type="NCBI Taxonomy" id="4460"/>
    <lineage>
        <taxon>Eukaryota</taxon>
        <taxon>Viridiplantae</taxon>
        <taxon>Streptophyta</taxon>
        <taxon>Embryophyta</taxon>
        <taxon>Tracheophyta</taxon>
        <taxon>Spermatophyta</taxon>
        <taxon>Magnoliopsida</taxon>
        <taxon>Liliopsida</taxon>
        <taxon>Araceae</taxon>
        <taxon>Aroideae</taxon>
        <taxon>Colocasieae</taxon>
        <taxon>Colocasia</taxon>
    </lineage>
</organism>
<feature type="compositionally biased region" description="Low complexity" evidence="1">
    <location>
        <begin position="97"/>
        <end position="112"/>
    </location>
</feature>
<proteinExistence type="predicted"/>
<reference evidence="2" key="1">
    <citation type="submission" date="2017-07" db="EMBL/GenBank/DDBJ databases">
        <title>Taro Niue Genome Assembly and Annotation.</title>
        <authorList>
            <person name="Atibalentja N."/>
            <person name="Keating K."/>
            <person name="Fields C.J."/>
        </authorList>
    </citation>
    <scope>NUCLEOTIDE SEQUENCE</scope>
    <source>
        <strain evidence="2">Niue_2</strain>
        <tissue evidence="2">Leaf</tissue>
    </source>
</reference>